<feature type="chain" id="PRO_5016658613" evidence="1">
    <location>
        <begin position="24"/>
        <end position="144"/>
    </location>
</feature>
<evidence type="ECO:0000313" key="2">
    <source>
        <dbReference type="EMBL" id="AXK43457.1"/>
    </source>
</evidence>
<dbReference type="InterPro" id="IPR025961">
    <property type="entry name" value="Metal_resist"/>
</dbReference>
<accession>A0A345YHQ5</accession>
<reference evidence="3" key="1">
    <citation type="submission" date="2018-07" db="EMBL/GenBank/DDBJ databases">
        <title>Genome sequence of Erythrobacter strain YH-07, an antagonistic bacterium isolated from Yellow Sea.</title>
        <authorList>
            <person name="Tang T."/>
            <person name="Liu Q."/>
            <person name="Sun X."/>
        </authorList>
    </citation>
    <scope>NUCLEOTIDE SEQUENCE [LARGE SCALE GENOMIC DNA]</scope>
    <source>
        <strain evidence="3">YH-07</strain>
    </source>
</reference>
<evidence type="ECO:0000313" key="3">
    <source>
        <dbReference type="Proteomes" id="UP000254508"/>
    </source>
</evidence>
<dbReference type="OrthoDB" id="7450844at2"/>
<proteinExistence type="predicted"/>
<dbReference type="EMBL" id="CP031357">
    <property type="protein sequence ID" value="AXK43457.1"/>
    <property type="molecule type" value="Genomic_DNA"/>
</dbReference>
<keyword evidence="1" id="KW-0732">Signal</keyword>
<dbReference type="Proteomes" id="UP000254508">
    <property type="component" value="Chromosome"/>
</dbReference>
<sequence>MKPWHLAIAVLLAALAGCIGALAADRWIRANDEPTLHEFVHDELELTAEQSKQLETLEAAYAVEYKELELALRAANARLARAMDEEHEFGPEVAAAIDEVHARMGALQKATINHVFDMRKLLNPAQQQLFDRHVGTALTRDPRA</sequence>
<dbReference type="PROSITE" id="PS51257">
    <property type="entry name" value="PROKAR_LIPOPROTEIN"/>
    <property type="match status" value="1"/>
</dbReference>
<keyword evidence="3" id="KW-1185">Reference proteome</keyword>
<evidence type="ECO:0000256" key="1">
    <source>
        <dbReference type="SAM" id="SignalP"/>
    </source>
</evidence>
<dbReference type="AlphaFoldDB" id="A0A345YHQ5"/>
<gene>
    <name evidence="2" type="ORF">DVR09_03815</name>
</gene>
<feature type="signal peptide" evidence="1">
    <location>
        <begin position="1"/>
        <end position="23"/>
    </location>
</feature>
<organism evidence="2 3">
    <name type="scientific">Erythrobacter aureus</name>
    <dbReference type="NCBI Taxonomy" id="2182384"/>
    <lineage>
        <taxon>Bacteria</taxon>
        <taxon>Pseudomonadati</taxon>
        <taxon>Pseudomonadota</taxon>
        <taxon>Alphaproteobacteria</taxon>
        <taxon>Sphingomonadales</taxon>
        <taxon>Erythrobacteraceae</taxon>
        <taxon>Erythrobacter/Porphyrobacter group</taxon>
        <taxon>Erythrobacter</taxon>
    </lineage>
</organism>
<dbReference type="Gene3D" id="1.20.120.1490">
    <property type="match status" value="1"/>
</dbReference>
<protein>
    <submittedName>
        <fullName evidence="2">Heavy metal resistance protein</fullName>
    </submittedName>
</protein>
<dbReference type="Pfam" id="PF13801">
    <property type="entry name" value="Metal_resist"/>
    <property type="match status" value="1"/>
</dbReference>
<dbReference type="KEGG" id="err:DVR09_03815"/>
<name>A0A345YHQ5_9SPHN</name>